<comment type="caution">
    <text evidence="8">The sequence shown here is derived from an EMBL/GenBank/DDBJ whole genome shotgun (WGS) entry which is preliminary data.</text>
</comment>
<keyword evidence="5" id="KW-0378">Hydrolase</keyword>
<dbReference type="GO" id="GO:0004519">
    <property type="term" value="F:endonuclease activity"/>
    <property type="evidence" value="ECO:0007669"/>
    <property type="project" value="UniProtKB-KW"/>
</dbReference>
<evidence type="ECO:0000256" key="5">
    <source>
        <dbReference type="ARBA" id="ARBA00022801"/>
    </source>
</evidence>
<keyword evidence="3" id="KW-0540">Nuclease</keyword>
<evidence type="ECO:0008006" key="10">
    <source>
        <dbReference type="Google" id="ProtNLM"/>
    </source>
</evidence>
<keyword evidence="7" id="KW-0346">Stress response</keyword>
<keyword evidence="4" id="KW-0255">Endonuclease</keyword>
<evidence type="ECO:0000256" key="4">
    <source>
        <dbReference type="ARBA" id="ARBA00022759"/>
    </source>
</evidence>
<dbReference type="InterPro" id="IPR038570">
    <property type="entry name" value="HicA_sf"/>
</dbReference>
<protein>
    <recommendedName>
        <fullName evidence="10">Toxin HicA</fullName>
    </recommendedName>
</protein>
<evidence type="ECO:0000256" key="1">
    <source>
        <dbReference type="ARBA" id="ARBA00006620"/>
    </source>
</evidence>
<dbReference type="Gene3D" id="3.30.920.30">
    <property type="entry name" value="Hypothetical protein"/>
    <property type="match status" value="1"/>
</dbReference>
<gene>
    <name evidence="8" type="ORF">A3C04_02210</name>
</gene>
<dbReference type="SUPFAM" id="SSF54786">
    <property type="entry name" value="YcfA/nrd intein domain"/>
    <property type="match status" value="1"/>
</dbReference>
<evidence type="ECO:0000256" key="7">
    <source>
        <dbReference type="ARBA" id="ARBA00023016"/>
    </source>
</evidence>
<accession>A0A1G2QZ25</accession>
<dbReference type="Pfam" id="PF07927">
    <property type="entry name" value="HicA_toxin"/>
    <property type="match status" value="1"/>
</dbReference>
<name>A0A1G2QZ25_9BACT</name>
<proteinExistence type="inferred from homology"/>
<evidence type="ECO:0000256" key="3">
    <source>
        <dbReference type="ARBA" id="ARBA00022722"/>
    </source>
</evidence>
<evidence type="ECO:0000313" key="9">
    <source>
        <dbReference type="Proteomes" id="UP000178092"/>
    </source>
</evidence>
<organism evidence="8 9">
    <name type="scientific">Candidatus Wildermuthbacteria bacterium RIFCSPHIGHO2_02_FULL_45_25</name>
    <dbReference type="NCBI Taxonomy" id="1802450"/>
    <lineage>
        <taxon>Bacteria</taxon>
        <taxon>Candidatus Wildermuthiibacteriota</taxon>
    </lineage>
</organism>
<evidence type="ECO:0000256" key="2">
    <source>
        <dbReference type="ARBA" id="ARBA00022649"/>
    </source>
</evidence>
<dbReference type="GO" id="GO:0003729">
    <property type="term" value="F:mRNA binding"/>
    <property type="evidence" value="ECO:0007669"/>
    <property type="project" value="InterPro"/>
</dbReference>
<keyword evidence="6" id="KW-0694">RNA-binding</keyword>
<dbReference type="AlphaFoldDB" id="A0A1G2QZ25"/>
<reference evidence="8 9" key="1">
    <citation type="journal article" date="2016" name="Nat. Commun.">
        <title>Thousands of microbial genomes shed light on interconnected biogeochemical processes in an aquifer system.</title>
        <authorList>
            <person name="Anantharaman K."/>
            <person name="Brown C.T."/>
            <person name="Hug L.A."/>
            <person name="Sharon I."/>
            <person name="Castelle C.J."/>
            <person name="Probst A.J."/>
            <person name="Thomas B.C."/>
            <person name="Singh A."/>
            <person name="Wilkins M.J."/>
            <person name="Karaoz U."/>
            <person name="Brodie E.L."/>
            <person name="Williams K.H."/>
            <person name="Hubbard S.S."/>
            <person name="Banfield J.F."/>
        </authorList>
    </citation>
    <scope>NUCLEOTIDE SEQUENCE [LARGE SCALE GENOMIC DNA]</scope>
</reference>
<sequence>MRFLKEYGFQYTHSRGSHFYYAGAYKGKFHQVTIPLHHGRSLKPRTLKGIIAQSGIPKEEWLEK</sequence>
<dbReference type="Proteomes" id="UP000178092">
    <property type="component" value="Unassembled WGS sequence"/>
</dbReference>
<evidence type="ECO:0000256" key="6">
    <source>
        <dbReference type="ARBA" id="ARBA00022884"/>
    </source>
</evidence>
<evidence type="ECO:0000313" key="8">
    <source>
        <dbReference type="EMBL" id="OHA65707.1"/>
    </source>
</evidence>
<comment type="similarity">
    <text evidence="1">Belongs to the HicA mRNA interferase family.</text>
</comment>
<dbReference type="InterPro" id="IPR012933">
    <property type="entry name" value="HicA_mRNA_interferase"/>
</dbReference>
<dbReference type="EMBL" id="MHTV01000042">
    <property type="protein sequence ID" value="OHA65707.1"/>
    <property type="molecule type" value="Genomic_DNA"/>
</dbReference>
<keyword evidence="2" id="KW-1277">Toxin-antitoxin system</keyword>
<dbReference type="GO" id="GO:0016787">
    <property type="term" value="F:hydrolase activity"/>
    <property type="evidence" value="ECO:0007669"/>
    <property type="project" value="UniProtKB-KW"/>
</dbReference>